<dbReference type="KEGG" id="mlac:CP520_00515"/>
<name>A0A291IQN7_9MOLU</name>
<protein>
    <submittedName>
        <fullName evidence="1">Uncharacterized protein</fullName>
    </submittedName>
</protein>
<dbReference type="AlphaFoldDB" id="A0A291IQN7"/>
<evidence type="ECO:0000313" key="1">
    <source>
        <dbReference type="EMBL" id="ATG97245.1"/>
    </source>
</evidence>
<proteinExistence type="predicted"/>
<accession>A0A291IQN7</accession>
<reference evidence="1 2" key="1">
    <citation type="submission" date="2017-09" db="EMBL/GenBank/DDBJ databases">
        <title>SPAdes assembly of the Mesoplasma lactucae genome.</title>
        <authorList>
            <person name="Knight T.F."/>
            <person name="Rubinstein R."/>
            <person name="Citino T."/>
        </authorList>
    </citation>
    <scope>NUCLEOTIDE SEQUENCE [LARGE SCALE GENOMIC DNA]</scope>
    <source>
        <strain evidence="1 2">831-C4</strain>
    </source>
</reference>
<sequence length="174" mass="20545">MAKKKRRRKHPDDPNWRTQLKDLDNAKREYFNEEVDAIVEDTYYLNEAEHRIKVYNQTKKMKWWSYLTSSAIAFVLTGLSFLIGYLARNSDKAPDYQAAGWASLGFTVLLIVIAMFINWTKNRNSQKFFQDKRRRYQRTLTTLEAKQILAIKIIFLAVLLMTIVTIVTNIEFQP</sequence>
<dbReference type="EMBL" id="CP023668">
    <property type="protein sequence ID" value="ATG97245.1"/>
    <property type="molecule type" value="Genomic_DNA"/>
</dbReference>
<dbReference type="OrthoDB" id="400297at2"/>
<organism evidence="1 2">
    <name type="scientific">Mesoplasma lactucae ATCC 49193</name>
    <dbReference type="NCBI Taxonomy" id="81460"/>
    <lineage>
        <taxon>Bacteria</taxon>
        <taxon>Bacillati</taxon>
        <taxon>Mycoplasmatota</taxon>
        <taxon>Mollicutes</taxon>
        <taxon>Entomoplasmatales</taxon>
        <taxon>Entomoplasmataceae</taxon>
        <taxon>Mesoplasma</taxon>
    </lineage>
</organism>
<dbReference type="RefSeq" id="WP_096862533.1">
    <property type="nucleotide sequence ID" value="NZ_CP023668.1"/>
</dbReference>
<dbReference type="Proteomes" id="UP000232227">
    <property type="component" value="Chromosome"/>
</dbReference>
<gene>
    <name evidence="1" type="ORF">CP520_00515</name>
</gene>
<keyword evidence="2" id="KW-1185">Reference proteome</keyword>
<evidence type="ECO:0000313" key="2">
    <source>
        <dbReference type="Proteomes" id="UP000232227"/>
    </source>
</evidence>